<feature type="compositionally biased region" description="Polar residues" evidence="1">
    <location>
        <begin position="1"/>
        <end position="24"/>
    </location>
</feature>
<evidence type="ECO:0000256" key="1">
    <source>
        <dbReference type="SAM" id="MobiDB-lite"/>
    </source>
</evidence>
<sequence length="59" mass="6056">MSNPTAKINQTLNPSPNPITTDDTSPNPSSKAPAAQSAQAPIKTNPPRAAKNSAPKTMS</sequence>
<name>A0ABY7CZE4_9BASI</name>
<evidence type="ECO:0000313" key="3">
    <source>
        <dbReference type="Proteomes" id="UP001164743"/>
    </source>
</evidence>
<feature type="compositionally biased region" description="Low complexity" evidence="1">
    <location>
        <begin position="25"/>
        <end position="41"/>
    </location>
</feature>
<organism evidence="2 3">
    <name type="scientific">Puccinia triticina</name>
    <dbReference type="NCBI Taxonomy" id="208348"/>
    <lineage>
        <taxon>Eukaryota</taxon>
        <taxon>Fungi</taxon>
        <taxon>Dikarya</taxon>
        <taxon>Basidiomycota</taxon>
        <taxon>Pucciniomycotina</taxon>
        <taxon>Pucciniomycetes</taxon>
        <taxon>Pucciniales</taxon>
        <taxon>Pucciniaceae</taxon>
        <taxon>Puccinia</taxon>
    </lineage>
</organism>
<accession>A0ABY7CZE4</accession>
<feature type="region of interest" description="Disordered" evidence="1">
    <location>
        <begin position="1"/>
        <end position="59"/>
    </location>
</feature>
<dbReference type="EMBL" id="CP110431">
    <property type="protein sequence ID" value="WAQ89372.1"/>
    <property type="molecule type" value="Genomic_DNA"/>
</dbReference>
<evidence type="ECO:0000313" key="2">
    <source>
        <dbReference type="EMBL" id="WAQ89372.1"/>
    </source>
</evidence>
<protein>
    <submittedName>
        <fullName evidence="2">Uncharacterized protein</fullName>
    </submittedName>
</protein>
<dbReference type="RefSeq" id="XP_053024927.1">
    <property type="nucleotide sequence ID" value="XM_053161524.1"/>
</dbReference>
<gene>
    <name evidence="2" type="ORF">PtA15_11A59</name>
</gene>
<reference evidence="2" key="1">
    <citation type="submission" date="2022-10" db="EMBL/GenBank/DDBJ databases">
        <title>Puccinia triticina Genome sequencing and assembly.</title>
        <authorList>
            <person name="Li C."/>
        </authorList>
    </citation>
    <scope>NUCLEOTIDE SEQUENCE</scope>
    <source>
        <strain evidence="2">Pt15</strain>
    </source>
</reference>
<dbReference type="GeneID" id="77802408"/>
<dbReference type="Proteomes" id="UP001164743">
    <property type="component" value="Chromosome 11A"/>
</dbReference>
<proteinExistence type="predicted"/>
<keyword evidence="3" id="KW-1185">Reference proteome</keyword>